<sequence length="283" mass="30389">MNARTDAIRAGLGRGWIELRNSFTNVQDLWNYFFPTFVLLVAMFFMRGSTVPGTQFSLGARTLPSALAMGLAFGGLLGLAQQLIVDREDGTLLRAKATPNGMLGYLIGKLTMISAVTLIGVAIQLTPALFFLDGLRVAHAGAWLVLAGVMLLGLLATLPLGAVIGSLIENPRNMGVVVLPIMGLVALSGIFYPINGYPGWLQAVAQVFPLYWLGLGMRSALLPDAMSAVELGGSWRHLETVGVLGVWAVLGLLLAPVVLRRMARRESGSRVALRREKALRRPV</sequence>
<evidence type="ECO:0000256" key="2">
    <source>
        <dbReference type="ARBA" id="ARBA00022692"/>
    </source>
</evidence>
<dbReference type="RefSeq" id="WP_145773188.1">
    <property type="nucleotide sequence ID" value="NZ_BAAATQ010000359.1"/>
</dbReference>
<evidence type="ECO:0000313" key="7">
    <source>
        <dbReference type="EMBL" id="TWH65989.1"/>
    </source>
</evidence>
<comment type="subcellular location">
    <subcellularLocation>
        <location evidence="1">Membrane</location>
        <topology evidence="1">Multi-pass membrane protein</topology>
    </subcellularLocation>
</comment>
<feature type="transmembrane region" description="Helical" evidence="5">
    <location>
        <begin position="29"/>
        <end position="46"/>
    </location>
</feature>
<dbReference type="GO" id="GO:0140359">
    <property type="term" value="F:ABC-type transporter activity"/>
    <property type="evidence" value="ECO:0007669"/>
    <property type="project" value="InterPro"/>
</dbReference>
<accession>A0A562I4N7</accession>
<keyword evidence="4 5" id="KW-0472">Membrane</keyword>
<dbReference type="InterPro" id="IPR013525">
    <property type="entry name" value="ABC2_TM"/>
</dbReference>
<protein>
    <submittedName>
        <fullName evidence="7">ABC-2 type transport system permease protein</fullName>
    </submittedName>
</protein>
<feature type="transmembrane region" description="Helical" evidence="5">
    <location>
        <begin position="241"/>
        <end position="259"/>
    </location>
</feature>
<evidence type="ECO:0000256" key="3">
    <source>
        <dbReference type="ARBA" id="ARBA00022989"/>
    </source>
</evidence>
<dbReference type="InterPro" id="IPR051784">
    <property type="entry name" value="Nod_factor_ABC_transporter"/>
</dbReference>
<proteinExistence type="predicted"/>
<evidence type="ECO:0000259" key="6">
    <source>
        <dbReference type="Pfam" id="PF12698"/>
    </source>
</evidence>
<comment type="caution">
    <text evidence="7">The sequence shown here is derived from an EMBL/GenBank/DDBJ whole genome shotgun (WGS) entry which is preliminary data.</text>
</comment>
<reference evidence="7 8" key="1">
    <citation type="submission" date="2019-07" db="EMBL/GenBank/DDBJ databases">
        <title>R&amp;d 2014.</title>
        <authorList>
            <person name="Klenk H.-P."/>
        </authorList>
    </citation>
    <scope>NUCLEOTIDE SEQUENCE [LARGE SCALE GENOMIC DNA]</scope>
    <source>
        <strain evidence="7 8">DSM 43868</strain>
    </source>
</reference>
<keyword evidence="3 5" id="KW-1133">Transmembrane helix</keyword>
<dbReference type="OrthoDB" id="9786643at2"/>
<gene>
    <name evidence="7" type="ORF">JD77_00932</name>
</gene>
<keyword evidence="8" id="KW-1185">Reference proteome</keyword>
<feature type="transmembrane region" description="Helical" evidence="5">
    <location>
        <begin position="174"/>
        <end position="192"/>
    </location>
</feature>
<keyword evidence="2 5" id="KW-0812">Transmembrane</keyword>
<dbReference type="EMBL" id="VLKE01000001">
    <property type="protein sequence ID" value="TWH65989.1"/>
    <property type="molecule type" value="Genomic_DNA"/>
</dbReference>
<evidence type="ECO:0000256" key="5">
    <source>
        <dbReference type="SAM" id="Phobius"/>
    </source>
</evidence>
<name>A0A562I4N7_MICOL</name>
<evidence type="ECO:0000256" key="1">
    <source>
        <dbReference type="ARBA" id="ARBA00004141"/>
    </source>
</evidence>
<organism evidence="7 8">
    <name type="scientific">Micromonospora olivasterospora</name>
    <dbReference type="NCBI Taxonomy" id="1880"/>
    <lineage>
        <taxon>Bacteria</taxon>
        <taxon>Bacillati</taxon>
        <taxon>Actinomycetota</taxon>
        <taxon>Actinomycetes</taxon>
        <taxon>Micromonosporales</taxon>
        <taxon>Micromonosporaceae</taxon>
        <taxon>Micromonospora</taxon>
    </lineage>
</organism>
<dbReference type="PANTHER" id="PTHR43229:SF2">
    <property type="entry name" value="NODULATION PROTEIN J"/>
    <property type="match status" value="1"/>
</dbReference>
<feature type="transmembrane region" description="Helical" evidence="5">
    <location>
        <begin position="66"/>
        <end position="85"/>
    </location>
</feature>
<feature type="transmembrane region" description="Helical" evidence="5">
    <location>
        <begin position="105"/>
        <end position="132"/>
    </location>
</feature>
<feature type="domain" description="ABC-2 type transporter transmembrane" evidence="6">
    <location>
        <begin position="62"/>
        <end position="255"/>
    </location>
</feature>
<dbReference type="PANTHER" id="PTHR43229">
    <property type="entry name" value="NODULATION PROTEIN J"/>
    <property type="match status" value="1"/>
</dbReference>
<dbReference type="AlphaFoldDB" id="A0A562I4N7"/>
<dbReference type="Pfam" id="PF12698">
    <property type="entry name" value="ABC2_membrane_3"/>
    <property type="match status" value="1"/>
</dbReference>
<evidence type="ECO:0000256" key="4">
    <source>
        <dbReference type="ARBA" id="ARBA00023136"/>
    </source>
</evidence>
<dbReference type="GO" id="GO:0016020">
    <property type="term" value="C:membrane"/>
    <property type="evidence" value="ECO:0007669"/>
    <property type="project" value="UniProtKB-SubCell"/>
</dbReference>
<feature type="transmembrane region" description="Helical" evidence="5">
    <location>
        <begin position="144"/>
        <end position="168"/>
    </location>
</feature>
<dbReference type="Proteomes" id="UP000319825">
    <property type="component" value="Unassembled WGS sequence"/>
</dbReference>
<evidence type="ECO:0000313" key="8">
    <source>
        <dbReference type="Proteomes" id="UP000319825"/>
    </source>
</evidence>